<dbReference type="RefSeq" id="WP_145277624.1">
    <property type="nucleotide sequence ID" value="NZ_CP036426.1"/>
</dbReference>
<gene>
    <name evidence="3" type="ORF">ElP_67830</name>
</gene>
<dbReference type="EMBL" id="CP036426">
    <property type="protein sequence ID" value="QDV38826.1"/>
    <property type="molecule type" value="Genomic_DNA"/>
</dbReference>
<name>A0A518HDQ6_9BACT</name>
<dbReference type="Proteomes" id="UP000317835">
    <property type="component" value="Chromosome"/>
</dbReference>
<proteinExistence type="predicted"/>
<evidence type="ECO:0000313" key="4">
    <source>
        <dbReference type="Proteomes" id="UP000317835"/>
    </source>
</evidence>
<dbReference type="AlphaFoldDB" id="A0A518HDQ6"/>
<dbReference type="Gene3D" id="2.60.120.560">
    <property type="entry name" value="Exo-inulinase, domain 1"/>
    <property type="match status" value="1"/>
</dbReference>
<keyword evidence="1" id="KW-0732">Signal</keyword>
<dbReference type="InterPro" id="IPR010496">
    <property type="entry name" value="AL/BT2_dom"/>
</dbReference>
<dbReference type="Pfam" id="PF06439">
    <property type="entry name" value="3keto-disac_hyd"/>
    <property type="match status" value="1"/>
</dbReference>
<accession>A0A518HDQ6</accession>
<keyword evidence="4" id="KW-1185">Reference proteome</keyword>
<protein>
    <recommendedName>
        <fullName evidence="2">3-keto-alpha-glucoside-1,2-lyase/3-keto-2-hydroxy-glucal hydratase domain-containing protein</fullName>
    </recommendedName>
</protein>
<reference evidence="3 4" key="1">
    <citation type="submission" date="2019-02" db="EMBL/GenBank/DDBJ databases">
        <title>Deep-cultivation of Planctomycetes and their phenomic and genomic characterization uncovers novel biology.</title>
        <authorList>
            <person name="Wiegand S."/>
            <person name="Jogler M."/>
            <person name="Boedeker C."/>
            <person name="Pinto D."/>
            <person name="Vollmers J."/>
            <person name="Rivas-Marin E."/>
            <person name="Kohn T."/>
            <person name="Peeters S.H."/>
            <person name="Heuer A."/>
            <person name="Rast P."/>
            <person name="Oberbeckmann S."/>
            <person name="Bunk B."/>
            <person name="Jeske O."/>
            <person name="Meyerdierks A."/>
            <person name="Storesund J.E."/>
            <person name="Kallscheuer N."/>
            <person name="Luecker S."/>
            <person name="Lage O.M."/>
            <person name="Pohl T."/>
            <person name="Merkel B.J."/>
            <person name="Hornburger P."/>
            <person name="Mueller R.-W."/>
            <person name="Bruemmer F."/>
            <person name="Labrenz M."/>
            <person name="Spormann A.M."/>
            <person name="Op den Camp H."/>
            <person name="Overmann J."/>
            <person name="Amann R."/>
            <person name="Jetten M.S.M."/>
            <person name="Mascher T."/>
            <person name="Medema M.H."/>
            <person name="Devos D.P."/>
            <person name="Kaster A.-K."/>
            <person name="Ovreas L."/>
            <person name="Rohde M."/>
            <person name="Galperin M.Y."/>
            <person name="Jogler C."/>
        </authorList>
    </citation>
    <scope>NUCLEOTIDE SEQUENCE [LARGE SCALE GENOMIC DNA]</scope>
    <source>
        <strain evidence="3 4">ElP</strain>
    </source>
</reference>
<feature type="chain" id="PRO_5021726737" description="3-keto-alpha-glucoside-1,2-lyase/3-keto-2-hydroxy-glucal hydratase domain-containing protein" evidence="1">
    <location>
        <begin position="25"/>
        <end position="240"/>
    </location>
</feature>
<evidence type="ECO:0000313" key="3">
    <source>
        <dbReference type="EMBL" id="QDV38826.1"/>
    </source>
</evidence>
<evidence type="ECO:0000259" key="2">
    <source>
        <dbReference type="Pfam" id="PF06439"/>
    </source>
</evidence>
<dbReference type="GO" id="GO:0016787">
    <property type="term" value="F:hydrolase activity"/>
    <property type="evidence" value="ECO:0007669"/>
    <property type="project" value="InterPro"/>
</dbReference>
<feature type="signal peptide" evidence="1">
    <location>
        <begin position="1"/>
        <end position="24"/>
    </location>
</feature>
<evidence type="ECO:0000256" key="1">
    <source>
        <dbReference type="SAM" id="SignalP"/>
    </source>
</evidence>
<feature type="domain" description="3-keto-alpha-glucoside-1,2-lyase/3-keto-2-hydroxy-glucal hydratase" evidence="2">
    <location>
        <begin position="44"/>
        <end position="222"/>
    </location>
</feature>
<sequence precursor="true">MTWNRPRSPIAPALLLLLLTTAVPTDPARGGDDDATAPPPAPLVLFDGKALDGWEPTDFYKPGEVAVEDGAIVLGLSPASGGMTGITSTRTDLPRTDYELSYRAKRVSGRDFFAAATFPVGETYLTLVNGGWGGTVTGLSSIDGADASENLTGTFREYENGTWYAFKVRVTDASIRCWVDDEQIVTFDPRGHHLGTRLETSFNQPLGFATWETSGAIKEIVIRPLSPEEVAAETQAAESP</sequence>
<organism evidence="3 4">
    <name type="scientific">Tautonia plasticadhaerens</name>
    <dbReference type="NCBI Taxonomy" id="2527974"/>
    <lineage>
        <taxon>Bacteria</taxon>
        <taxon>Pseudomonadati</taxon>
        <taxon>Planctomycetota</taxon>
        <taxon>Planctomycetia</taxon>
        <taxon>Isosphaerales</taxon>
        <taxon>Isosphaeraceae</taxon>
        <taxon>Tautonia</taxon>
    </lineage>
</organism>
<dbReference type="KEGG" id="tpla:ElP_67830"/>
<dbReference type="OrthoDB" id="282033at2"/>